<proteinExistence type="predicted"/>
<keyword evidence="2" id="KW-1185">Reference proteome</keyword>
<dbReference type="AlphaFoldDB" id="A0A1T4XID6"/>
<reference evidence="2" key="1">
    <citation type="submission" date="2017-02" db="EMBL/GenBank/DDBJ databases">
        <authorList>
            <person name="Varghese N."/>
            <person name="Submissions S."/>
        </authorList>
    </citation>
    <scope>NUCLEOTIDE SEQUENCE [LARGE SCALE GENOMIC DNA]</scope>
    <source>
        <strain evidence="2">ATCC 700200</strain>
    </source>
</reference>
<evidence type="ECO:0000313" key="2">
    <source>
        <dbReference type="Proteomes" id="UP000190774"/>
    </source>
</evidence>
<organism evidence="1 2">
    <name type="scientific">Prosthecobacter debontii</name>
    <dbReference type="NCBI Taxonomy" id="48467"/>
    <lineage>
        <taxon>Bacteria</taxon>
        <taxon>Pseudomonadati</taxon>
        <taxon>Verrucomicrobiota</taxon>
        <taxon>Verrucomicrobiia</taxon>
        <taxon>Verrucomicrobiales</taxon>
        <taxon>Verrucomicrobiaceae</taxon>
        <taxon>Prosthecobacter</taxon>
    </lineage>
</organism>
<dbReference type="EMBL" id="FUYE01000004">
    <property type="protein sequence ID" value="SKA89329.1"/>
    <property type="molecule type" value="Genomic_DNA"/>
</dbReference>
<protein>
    <submittedName>
        <fullName evidence="1">Uncharacterized protein</fullName>
    </submittedName>
</protein>
<dbReference type="RefSeq" id="WP_078812766.1">
    <property type="nucleotide sequence ID" value="NZ_FUYE01000004.1"/>
</dbReference>
<sequence>MSSRTYPDAKPRLYADEKFKMIKNRLEDAVIGSATEAFGSIAYPGVPPEAFHGFTAFTMRVDEDTADAGNSFHEIGLYQVEAGPSNKPAPNPDPEADNNNWVVLANGDLVRSMLGRPATMETGAWKHELKDQIAVGIANLRLHRDKMNAALLSKLKSSGYDQATAKTLLAAVQPATLDSNWSVLWSFTAFSRGEGQFSKTLLPYVETLAQTPESERWLQWRALVLADVRAKKSNIATVRGKKGAAYALLRSEQKLQSGYELARRLGHDVSWFHSVYSESQKDVDDEDLLTRTGYPPSN</sequence>
<gene>
    <name evidence="1" type="ORF">SAMN02745166_01570</name>
</gene>
<accession>A0A1T4XID6</accession>
<evidence type="ECO:0000313" key="1">
    <source>
        <dbReference type="EMBL" id="SKA89329.1"/>
    </source>
</evidence>
<name>A0A1T4XID6_9BACT</name>
<dbReference type="Proteomes" id="UP000190774">
    <property type="component" value="Unassembled WGS sequence"/>
</dbReference>